<dbReference type="VEuPathDB" id="TrichDB:TRFO_02849"/>
<dbReference type="SUPFAM" id="SSF48371">
    <property type="entry name" value="ARM repeat"/>
    <property type="match status" value="1"/>
</dbReference>
<evidence type="ECO:0000313" key="1">
    <source>
        <dbReference type="EMBL" id="OHT15524.1"/>
    </source>
</evidence>
<dbReference type="InterPro" id="IPR016024">
    <property type="entry name" value="ARM-type_fold"/>
</dbReference>
<evidence type="ECO:0000313" key="2">
    <source>
        <dbReference type="Proteomes" id="UP000179807"/>
    </source>
</evidence>
<dbReference type="EMBL" id="MLAK01000217">
    <property type="protein sequence ID" value="OHT15524.1"/>
    <property type="molecule type" value="Genomic_DNA"/>
</dbReference>
<keyword evidence="2" id="KW-1185">Reference proteome</keyword>
<reference evidence="1" key="1">
    <citation type="submission" date="2016-10" db="EMBL/GenBank/DDBJ databases">
        <authorList>
            <person name="Benchimol M."/>
            <person name="Almeida L.G."/>
            <person name="Vasconcelos A.T."/>
            <person name="Perreira-Neves A."/>
            <person name="Rosa I.A."/>
            <person name="Tasca T."/>
            <person name="Bogo M.R."/>
            <person name="de Souza W."/>
        </authorList>
    </citation>
    <scope>NUCLEOTIDE SEQUENCE [LARGE SCALE GENOMIC DNA]</scope>
    <source>
        <strain evidence="1">K</strain>
    </source>
</reference>
<accession>A0A1J4L0P8</accession>
<organism evidence="1 2">
    <name type="scientific">Tritrichomonas foetus</name>
    <dbReference type="NCBI Taxonomy" id="1144522"/>
    <lineage>
        <taxon>Eukaryota</taxon>
        <taxon>Metamonada</taxon>
        <taxon>Parabasalia</taxon>
        <taxon>Tritrichomonadida</taxon>
        <taxon>Tritrichomonadidae</taxon>
        <taxon>Tritrichomonas</taxon>
    </lineage>
</organism>
<dbReference type="AlphaFoldDB" id="A0A1J4L0P8"/>
<proteinExistence type="predicted"/>
<gene>
    <name evidence="1" type="ORF">TRFO_02849</name>
</gene>
<dbReference type="OrthoDB" id="10522314at2759"/>
<protein>
    <submittedName>
        <fullName evidence="1">Uncharacterized protein</fullName>
    </submittedName>
</protein>
<dbReference type="GeneID" id="94825649"/>
<comment type="caution">
    <text evidence="1">The sequence shown here is derived from an EMBL/GenBank/DDBJ whole genome shotgun (WGS) entry which is preliminary data.</text>
</comment>
<name>A0A1J4L0P8_9EUKA</name>
<dbReference type="RefSeq" id="XP_068368660.1">
    <property type="nucleotide sequence ID" value="XM_068490945.1"/>
</dbReference>
<dbReference type="Proteomes" id="UP000179807">
    <property type="component" value="Unassembled WGS sequence"/>
</dbReference>
<sequence length="489" mass="55873">MDMHRSNVDTKILKDPYDDGFVPYILKLPKNATPKESSNLFKILLGHLTPQLPREIGIPILMVIRVLIRNPKIRDIFVSNGYIDQLPYKNRNYVNEIFFILDKVVQNCPEAFDEELTNKFASILTRSPQKSLSILCSYAQQFNDIDSDNPWPMIDILIQGSKYFTTPDLIYNYSSVLLYLCTQYSDYRQGRASHCWRIFRNIITTKTDIRSLQTCYNALAVISEFYDEGDVPVDSVKVHLKIAPEILDSVLSLLVAKATDSSIFCDHELLDLLLDLAKSNVKATLILMKAASNLKVANLILGEGEWLTMELPIFTDTLRLFLVIFSHDEIRKKIVSFSNFVPFLKVMASIKNSGVITILCTVLRRIHINQEMLDQMSLAGFLNDFIQVSLQLGDQVSLHSFLLLLDTLSKIGYTTEFIDACETVVQLVQSDKHLNQIASYVAADLCRYEECAKKMKEMKLDVFFSNHLDDPQINKGGQKFLRTLDKHEL</sequence>